<feature type="compositionally biased region" description="Basic and acidic residues" evidence="7">
    <location>
        <begin position="632"/>
        <end position="652"/>
    </location>
</feature>
<dbReference type="GO" id="GO:0000978">
    <property type="term" value="F:RNA polymerase II cis-regulatory region sequence-specific DNA binding"/>
    <property type="evidence" value="ECO:0007669"/>
    <property type="project" value="TreeGrafter"/>
</dbReference>
<keyword evidence="11" id="KW-1185">Reference proteome</keyword>
<dbReference type="PROSITE" id="PS50006">
    <property type="entry name" value="FHA_DOMAIN"/>
    <property type="match status" value="1"/>
</dbReference>
<feature type="compositionally biased region" description="Polar residues" evidence="7">
    <location>
        <begin position="191"/>
        <end position="215"/>
    </location>
</feature>
<feature type="compositionally biased region" description="Polar residues" evidence="7">
    <location>
        <begin position="364"/>
        <end position="386"/>
    </location>
</feature>
<dbReference type="SUPFAM" id="SSF49879">
    <property type="entry name" value="SMAD/FHA domain"/>
    <property type="match status" value="1"/>
</dbReference>
<evidence type="ECO:0000256" key="1">
    <source>
        <dbReference type="ARBA" id="ARBA00004123"/>
    </source>
</evidence>
<dbReference type="EMBL" id="JAIZAY010000008">
    <property type="protein sequence ID" value="KAJ8037532.1"/>
    <property type="molecule type" value="Genomic_DNA"/>
</dbReference>
<dbReference type="InterPro" id="IPR036388">
    <property type="entry name" value="WH-like_DNA-bd_sf"/>
</dbReference>
<dbReference type="PROSITE" id="PS50039">
    <property type="entry name" value="FORK_HEAD_3"/>
    <property type="match status" value="1"/>
</dbReference>
<proteinExistence type="predicted"/>
<evidence type="ECO:0000256" key="3">
    <source>
        <dbReference type="ARBA" id="ARBA00023125"/>
    </source>
</evidence>
<feature type="compositionally biased region" description="Basic and acidic residues" evidence="7">
    <location>
        <begin position="518"/>
        <end position="529"/>
    </location>
</feature>
<feature type="compositionally biased region" description="Low complexity" evidence="7">
    <location>
        <begin position="238"/>
        <end position="248"/>
    </location>
</feature>
<evidence type="ECO:0000256" key="2">
    <source>
        <dbReference type="ARBA" id="ARBA00023015"/>
    </source>
</evidence>
<feature type="region of interest" description="Disordered" evidence="7">
    <location>
        <begin position="630"/>
        <end position="652"/>
    </location>
</feature>
<evidence type="ECO:0000256" key="5">
    <source>
        <dbReference type="ARBA" id="ARBA00023242"/>
    </source>
</evidence>
<evidence type="ECO:0000313" key="10">
    <source>
        <dbReference type="EMBL" id="KAJ8037532.1"/>
    </source>
</evidence>
<keyword evidence="3 6" id="KW-0238">DNA-binding</keyword>
<feature type="DNA-binding region" description="Fork-head" evidence="6">
    <location>
        <begin position="256"/>
        <end position="351"/>
    </location>
</feature>
<dbReference type="InterPro" id="IPR001766">
    <property type="entry name" value="Fork_head_dom"/>
</dbReference>
<dbReference type="Pfam" id="PF00250">
    <property type="entry name" value="Forkhead"/>
    <property type="match status" value="1"/>
</dbReference>
<dbReference type="PROSITE" id="PS00658">
    <property type="entry name" value="FORK_HEAD_2"/>
    <property type="match status" value="1"/>
</dbReference>
<dbReference type="PRINTS" id="PR00053">
    <property type="entry name" value="FORKHEAD"/>
</dbReference>
<dbReference type="FunFam" id="2.60.200.20:FF:000031">
    <property type="entry name" value="Forkhead box protein K1"/>
    <property type="match status" value="1"/>
</dbReference>
<feature type="domain" description="FHA" evidence="8">
    <location>
        <begin position="57"/>
        <end position="109"/>
    </location>
</feature>
<dbReference type="InterPro" id="IPR030456">
    <property type="entry name" value="TF_fork_head_CS_2"/>
</dbReference>
<comment type="caution">
    <text evidence="10">The sequence shown here is derived from an EMBL/GenBank/DDBJ whole genome shotgun (WGS) entry which is preliminary data.</text>
</comment>
<keyword evidence="4" id="KW-0804">Transcription</keyword>
<dbReference type="PANTHER" id="PTHR45881">
    <property type="entry name" value="CHECKPOINT SUPPRESSOR 1-LIKE, ISOFORM A-RELATED"/>
    <property type="match status" value="1"/>
</dbReference>
<organism evidence="10 11">
    <name type="scientific">Holothuria leucospilota</name>
    <name type="common">Black long sea cucumber</name>
    <name type="synonym">Mertensiothuria leucospilota</name>
    <dbReference type="NCBI Taxonomy" id="206669"/>
    <lineage>
        <taxon>Eukaryota</taxon>
        <taxon>Metazoa</taxon>
        <taxon>Echinodermata</taxon>
        <taxon>Eleutherozoa</taxon>
        <taxon>Echinozoa</taxon>
        <taxon>Holothuroidea</taxon>
        <taxon>Aspidochirotacea</taxon>
        <taxon>Aspidochirotida</taxon>
        <taxon>Holothuriidae</taxon>
        <taxon>Holothuria</taxon>
    </lineage>
</organism>
<feature type="region of interest" description="Disordered" evidence="7">
    <location>
        <begin position="234"/>
        <end position="254"/>
    </location>
</feature>
<feature type="region of interest" description="Disordered" evidence="7">
    <location>
        <begin position="494"/>
        <end position="553"/>
    </location>
</feature>
<dbReference type="AlphaFoldDB" id="A0A9Q1C2R4"/>
<dbReference type="SMART" id="SM00339">
    <property type="entry name" value="FH"/>
    <property type="match status" value="1"/>
</dbReference>
<evidence type="ECO:0000259" key="9">
    <source>
        <dbReference type="PROSITE" id="PS50039"/>
    </source>
</evidence>
<dbReference type="InterPro" id="IPR018122">
    <property type="entry name" value="TF_fork_head_CS_1"/>
</dbReference>
<dbReference type="SMART" id="SM00240">
    <property type="entry name" value="FHA"/>
    <property type="match status" value="1"/>
</dbReference>
<feature type="domain" description="Fork-head" evidence="9">
    <location>
        <begin position="256"/>
        <end position="351"/>
    </location>
</feature>
<name>A0A9Q1C2R4_HOLLE</name>
<dbReference type="FunFam" id="1.10.10.10:FF:000030">
    <property type="entry name" value="Forkhead box protein K2"/>
    <property type="match status" value="1"/>
</dbReference>
<dbReference type="PROSITE" id="PS00657">
    <property type="entry name" value="FORK_HEAD_1"/>
    <property type="match status" value="1"/>
</dbReference>
<dbReference type="InterPro" id="IPR036390">
    <property type="entry name" value="WH_DNA-bd_sf"/>
</dbReference>
<reference evidence="10" key="1">
    <citation type="submission" date="2021-10" db="EMBL/GenBank/DDBJ databases">
        <title>Tropical sea cucumber genome reveals ecological adaptation and Cuvierian tubules defense mechanism.</title>
        <authorList>
            <person name="Chen T."/>
        </authorList>
    </citation>
    <scope>NUCLEOTIDE SEQUENCE</scope>
    <source>
        <strain evidence="10">Nanhai2018</strain>
        <tissue evidence="10">Muscle</tissue>
    </source>
</reference>
<dbReference type="Gene3D" id="1.10.10.10">
    <property type="entry name" value="Winged helix-like DNA-binding domain superfamily/Winged helix DNA-binding domain"/>
    <property type="match status" value="1"/>
</dbReference>
<gene>
    <name evidence="10" type="ORF">HOLleu_18367</name>
</gene>
<dbReference type="CDD" id="cd20026">
    <property type="entry name" value="FH_FOXK"/>
    <property type="match status" value="1"/>
</dbReference>
<comment type="subcellular location">
    <subcellularLocation>
        <location evidence="1 6">Nucleus</location>
    </subcellularLocation>
</comment>
<dbReference type="InterPro" id="IPR000253">
    <property type="entry name" value="FHA_dom"/>
</dbReference>
<evidence type="ECO:0000256" key="4">
    <source>
        <dbReference type="ARBA" id="ARBA00023163"/>
    </source>
</evidence>
<protein>
    <submittedName>
        <fullName evidence="10">Forkhead box protein K2</fullName>
    </submittedName>
</protein>
<sequence length="652" mass="70365">MAALRQASHNDAWALLALKSAPASPTRGQWNDDSEKGSPIARLEGRDFEFLVKKARTSIGRNSKQGAVDVNMGHSSFISRKHLEIVCEKSSFFLTCNGKNGIFVDGVFQRRGAPALQLPKTCVVRFPSTNIKIMFQSLLDEKTSLPTVIHPLPPPSLPQDLSPSKPRKMIPPLRIDIPGPDANLGSPYPSPTGTLSAVNSAPSSPRAGTNQQPPSVAQDLQAVALAAAAAVEEKEVSSNRSSGNESVSLQTKDETKPPYSYAQLIVQAIMSAPDKQLTLSGIYAYITKTYPYYRTADKGWQNSIRHNLSLNRYFIKVPRSQEEPGKGSFWRLDPASEAKLMDQAYRRRRQRGVPCFRTPFGGVSSRSAPASPSHNPQYNSGTFTPENRSREGSPAPNQNNDSGDHAPLDHQRFTQAVQEVSRVGNVFVLQVKGNLISPGSPHHYTLPGVNPITTVAISSGLPTSIHSMSAIHQIPHVAPVITAPKALTLPPASINNGFTGLHQETKTEKSQETAGGEGKTEEGKYENEKSGGGQNSDSAPGLPPISSFPRSTGITTSDVHHLVSVSGTFLPPTSLFTTAPFTASNVISIPAVSQNQQPQHTTIVQGVPTMALSRQPLQMTTAVSLSTAVKRPLQEIREEKEDEPSAKQTKEN</sequence>
<dbReference type="OrthoDB" id="691130at2759"/>
<dbReference type="GO" id="GO:0045893">
    <property type="term" value="P:positive regulation of DNA-templated transcription"/>
    <property type="evidence" value="ECO:0007669"/>
    <property type="project" value="UniProtKB-ARBA"/>
</dbReference>
<evidence type="ECO:0000259" key="8">
    <source>
        <dbReference type="PROSITE" id="PS50006"/>
    </source>
</evidence>
<dbReference type="PANTHER" id="PTHR45881:SF7">
    <property type="entry name" value="CHECKPOINT SUPPRESSOR 1-LIKE, ISOFORM A-RELATED"/>
    <property type="match status" value="1"/>
</dbReference>
<feature type="region of interest" description="Disordered" evidence="7">
    <location>
        <begin position="150"/>
        <end position="215"/>
    </location>
</feature>
<keyword evidence="5 6" id="KW-0539">Nucleus</keyword>
<accession>A0A9Q1C2R4</accession>
<feature type="region of interest" description="Disordered" evidence="7">
    <location>
        <begin position="356"/>
        <end position="408"/>
    </location>
</feature>
<dbReference type="CDD" id="cd22688">
    <property type="entry name" value="FHA_FOXK"/>
    <property type="match status" value="1"/>
</dbReference>
<dbReference type="GO" id="GO:0005634">
    <property type="term" value="C:nucleus"/>
    <property type="evidence" value="ECO:0007669"/>
    <property type="project" value="UniProtKB-SubCell"/>
</dbReference>
<keyword evidence="2" id="KW-0805">Transcription regulation</keyword>
<dbReference type="Proteomes" id="UP001152320">
    <property type="component" value="Chromosome 8"/>
</dbReference>
<evidence type="ECO:0000313" key="11">
    <source>
        <dbReference type="Proteomes" id="UP001152320"/>
    </source>
</evidence>
<evidence type="ECO:0000256" key="7">
    <source>
        <dbReference type="SAM" id="MobiDB-lite"/>
    </source>
</evidence>
<dbReference type="Pfam" id="PF00498">
    <property type="entry name" value="FHA"/>
    <property type="match status" value="1"/>
</dbReference>
<dbReference type="InterPro" id="IPR008984">
    <property type="entry name" value="SMAD_FHA_dom_sf"/>
</dbReference>
<dbReference type="GO" id="GO:0000981">
    <property type="term" value="F:DNA-binding transcription factor activity, RNA polymerase II-specific"/>
    <property type="evidence" value="ECO:0007669"/>
    <property type="project" value="TreeGrafter"/>
</dbReference>
<evidence type="ECO:0000256" key="6">
    <source>
        <dbReference type="PROSITE-ProRule" id="PRU00089"/>
    </source>
</evidence>
<dbReference type="SUPFAM" id="SSF46785">
    <property type="entry name" value="Winged helix' DNA-binding domain"/>
    <property type="match status" value="1"/>
</dbReference>
<dbReference type="Gene3D" id="2.60.200.20">
    <property type="match status" value="1"/>
</dbReference>